<evidence type="ECO:0000313" key="3">
    <source>
        <dbReference type="Proteomes" id="UP000242450"/>
    </source>
</evidence>
<dbReference type="Proteomes" id="UP000242450">
    <property type="component" value="Chromosome X"/>
</dbReference>
<keyword evidence="3" id="KW-1185">Reference proteome</keyword>
<sequence>MLQAAGGPPSEEAAFCSAEAVEAGAALEEGEVLLVEAIIEEVEGVAEEEQEQVSSQEREDNPQEQGQEHLRPGDLSDGPTLEELRAFTALQVELRGKDCQSRKGPLAQKSAIIQGNPGFWAKACKSRSLYTCQVEVEGARKGASSDKPPLEALEAWAALQVELSSVNQDPKAYLRLQRKGHQRRKRPLNQRTAGTRPSPDPLQAGIFLFGTTPDFRNRGLI</sequence>
<comment type="caution">
    <text evidence="2">The sequence shown here is derived from an EMBL/GenBank/DDBJ whole genome shotgun (WGS) entry which is preliminary data.</text>
</comment>
<dbReference type="AlphaFoldDB" id="A0A212C121"/>
<feature type="region of interest" description="Disordered" evidence="1">
    <location>
        <begin position="178"/>
        <end position="203"/>
    </location>
</feature>
<proteinExistence type="predicted"/>
<feature type="region of interest" description="Disordered" evidence="1">
    <location>
        <begin position="45"/>
        <end position="79"/>
    </location>
</feature>
<name>A0A212C121_CEREH</name>
<organism evidence="2 3">
    <name type="scientific">Cervus elaphus hippelaphus</name>
    <name type="common">European red deer</name>
    <dbReference type="NCBI Taxonomy" id="46360"/>
    <lineage>
        <taxon>Eukaryota</taxon>
        <taxon>Metazoa</taxon>
        <taxon>Chordata</taxon>
        <taxon>Craniata</taxon>
        <taxon>Vertebrata</taxon>
        <taxon>Euteleostomi</taxon>
        <taxon>Mammalia</taxon>
        <taxon>Eutheria</taxon>
        <taxon>Laurasiatheria</taxon>
        <taxon>Artiodactyla</taxon>
        <taxon>Ruminantia</taxon>
        <taxon>Pecora</taxon>
        <taxon>Cervidae</taxon>
        <taxon>Cervinae</taxon>
        <taxon>Cervus</taxon>
    </lineage>
</organism>
<reference evidence="2 3" key="1">
    <citation type="journal article" date="2018" name="Mol. Genet. Genomics">
        <title>The red deer Cervus elaphus genome CerEla1.0: sequencing, annotating, genes, and chromosomes.</title>
        <authorList>
            <person name="Bana N.A."/>
            <person name="Nyiri A."/>
            <person name="Nagy J."/>
            <person name="Frank K."/>
            <person name="Nagy T."/>
            <person name="Steger V."/>
            <person name="Schiller M."/>
            <person name="Lakatos P."/>
            <person name="Sugar L."/>
            <person name="Horn P."/>
            <person name="Barta E."/>
            <person name="Orosz L."/>
        </authorList>
    </citation>
    <scope>NUCLEOTIDE SEQUENCE [LARGE SCALE GENOMIC DNA]</scope>
    <source>
        <strain evidence="2">Hungarian</strain>
    </source>
</reference>
<accession>A0A212C121</accession>
<dbReference type="OrthoDB" id="9717588at2759"/>
<evidence type="ECO:0000313" key="2">
    <source>
        <dbReference type="EMBL" id="OWJ99581.1"/>
    </source>
</evidence>
<dbReference type="EMBL" id="MKHE01000034">
    <property type="protein sequence ID" value="OWJ99581.1"/>
    <property type="molecule type" value="Genomic_DNA"/>
</dbReference>
<evidence type="ECO:0000256" key="1">
    <source>
        <dbReference type="SAM" id="MobiDB-lite"/>
    </source>
</evidence>
<feature type="compositionally biased region" description="Basic residues" evidence="1">
    <location>
        <begin position="178"/>
        <end position="188"/>
    </location>
</feature>
<gene>
    <name evidence="2" type="ORF">Celaphus_00010164</name>
</gene>
<feature type="compositionally biased region" description="Basic and acidic residues" evidence="1">
    <location>
        <begin position="56"/>
        <end position="74"/>
    </location>
</feature>
<protein>
    <submittedName>
        <fullName evidence="2">Uncharacterized protein</fullName>
    </submittedName>
</protein>